<dbReference type="InterPro" id="IPR000014">
    <property type="entry name" value="PAS"/>
</dbReference>
<feature type="compositionally biased region" description="Polar residues" evidence="4">
    <location>
        <begin position="95"/>
        <end position="104"/>
    </location>
</feature>
<evidence type="ECO:0000256" key="2">
    <source>
        <dbReference type="ARBA" id="ARBA00022643"/>
    </source>
</evidence>
<gene>
    <name evidence="7" type="ORF">QTG54_008649</name>
</gene>
<evidence type="ECO:0000259" key="5">
    <source>
        <dbReference type="PROSITE" id="PS50112"/>
    </source>
</evidence>
<proteinExistence type="predicted"/>
<feature type="domain" description="BZIP" evidence="6">
    <location>
        <begin position="310"/>
        <end position="353"/>
    </location>
</feature>
<dbReference type="GO" id="GO:0003700">
    <property type="term" value="F:DNA-binding transcription factor activity"/>
    <property type="evidence" value="ECO:0007669"/>
    <property type="project" value="InterPro"/>
</dbReference>
<evidence type="ECO:0000313" key="8">
    <source>
        <dbReference type="Proteomes" id="UP001224775"/>
    </source>
</evidence>
<keyword evidence="1" id="KW-0285">Flavoprotein</keyword>
<dbReference type="CDD" id="cd14809">
    <property type="entry name" value="bZIP_AUREO-like"/>
    <property type="match status" value="1"/>
</dbReference>
<dbReference type="InterPro" id="IPR004827">
    <property type="entry name" value="bZIP"/>
</dbReference>
<name>A0AAD8Y7R9_9STRA</name>
<dbReference type="InterPro" id="IPR035965">
    <property type="entry name" value="PAS-like_dom_sf"/>
</dbReference>
<organism evidence="7 8">
    <name type="scientific">Skeletonema marinoi</name>
    <dbReference type="NCBI Taxonomy" id="267567"/>
    <lineage>
        <taxon>Eukaryota</taxon>
        <taxon>Sar</taxon>
        <taxon>Stramenopiles</taxon>
        <taxon>Ochrophyta</taxon>
        <taxon>Bacillariophyta</taxon>
        <taxon>Coscinodiscophyceae</taxon>
        <taxon>Thalassiosirophycidae</taxon>
        <taxon>Thalassiosirales</taxon>
        <taxon>Skeletonemataceae</taxon>
        <taxon>Skeletonema</taxon>
        <taxon>Skeletonema marinoi-dohrnii complex</taxon>
    </lineage>
</organism>
<dbReference type="NCBIfam" id="TIGR00229">
    <property type="entry name" value="sensory_box"/>
    <property type="match status" value="1"/>
</dbReference>
<dbReference type="PANTHER" id="PTHR47429:SF2">
    <property type="entry name" value="PROTEIN TWIN LOV 1"/>
    <property type="match status" value="1"/>
</dbReference>
<keyword evidence="2" id="KW-0288">FMN</keyword>
<keyword evidence="8" id="KW-1185">Reference proteome</keyword>
<dbReference type="GO" id="GO:0005634">
    <property type="term" value="C:nucleus"/>
    <property type="evidence" value="ECO:0007669"/>
    <property type="project" value="TreeGrafter"/>
</dbReference>
<dbReference type="SUPFAM" id="SSF57959">
    <property type="entry name" value="Leucine zipper domain"/>
    <property type="match status" value="1"/>
</dbReference>
<dbReference type="AlphaFoldDB" id="A0AAD8Y7R9"/>
<dbReference type="Gene3D" id="1.20.5.170">
    <property type="match status" value="1"/>
</dbReference>
<feature type="compositionally biased region" description="Basic and acidic residues" evidence="4">
    <location>
        <begin position="112"/>
        <end position="122"/>
    </location>
</feature>
<evidence type="ECO:0000259" key="6">
    <source>
        <dbReference type="PROSITE" id="PS50217"/>
    </source>
</evidence>
<dbReference type="EMBL" id="JATAAI010000015">
    <property type="protein sequence ID" value="KAK1740554.1"/>
    <property type="molecule type" value="Genomic_DNA"/>
</dbReference>
<dbReference type="PANTHER" id="PTHR47429">
    <property type="entry name" value="PROTEIN TWIN LOV 1"/>
    <property type="match status" value="1"/>
</dbReference>
<dbReference type="Gene3D" id="3.30.450.20">
    <property type="entry name" value="PAS domain"/>
    <property type="match status" value="1"/>
</dbReference>
<dbReference type="Pfam" id="PF07716">
    <property type="entry name" value="bZIP_2"/>
    <property type="match status" value="1"/>
</dbReference>
<dbReference type="Proteomes" id="UP001224775">
    <property type="component" value="Unassembled WGS sequence"/>
</dbReference>
<evidence type="ECO:0000256" key="4">
    <source>
        <dbReference type="SAM" id="MobiDB-lite"/>
    </source>
</evidence>
<keyword evidence="3" id="KW-0157">Chromophore</keyword>
<feature type="compositionally biased region" description="Low complexity" evidence="4">
    <location>
        <begin position="136"/>
        <end position="157"/>
    </location>
</feature>
<dbReference type="PROSITE" id="PS50112">
    <property type="entry name" value="PAS"/>
    <property type="match status" value="1"/>
</dbReference>
<feature type="region of interest" description="Disordered" evidence="4">
    <location>
        <begin position="94"/>
        <end position="168"/>
    </location>
</feature>
<feature type="domain" description="PAS" evidence="5">
    <location>
        <begin position="434"/>
        <end position="483"/>
    </location>
</feature>
<dbReference type="PROSITE" id="PS50217">
    <property type="entry name" value="BZIP"/>
    <property type="match status" value="1"/>
</dbReference>
<dbReference type="SUPFAM" id="SSF55785">
    <property type="entry name" value="PYP-like sensor domain (PAS domain)"/>
    <property type="match status" value="1"/>
</dbReference>
<dbReference type="InterPro" id="IPR046347">
    <property type="entry name" value="bZIP_sf"/>
</dbReference>
<sequence>MNNNMGMKMPMFASANQQQQNGDEFDFHDIFADYFEDFNADQMSNAFAAQQHVQQVVAQQQHQQQQQAVQQQQQQQLNLPTGQGIQTAWHLGNLPSMNTAANGTTAGGSEEPSAKRTRHDENLLLPGGVGSGATMQQQQQQSQQQQVVQQQQQQPQQTYSVPSGVGALSNRLGFTMSNTVQQQVQQQQQRQQAVHQQQQQQAMQQALQQQATMLSTNMNSNIKLPVGTGINFGTTVGNIMSNNAQTGVAARTHQNGAVIGQSYHQLTSGVGGGAVATSASGGGILPNMQLRTNLGVAMPGIGVDKKSIEEQMSAERRQRNREHAKRSRVRKKFMLESLQTQVRGLQDENSTLRMLVQKHIPLDAMKVIDECCSKSVLFGAEGRGGGALGGAVPPSAAESEKGKEVALLKSDFSLIESLTSGQQNFVLSDPRLPDNPIVFASPGFYELTGYTREEVLGRNCRFLQGEGTDPKAMDVIRTAIKSGSDATACLLNYKADGSPFWNQLFVGALRDADDCIVNYVGVQTMVEPNAGADALEDRVNAAHPIMEQKEEE</sequence>
<evidence type="ECO:0000256" key="3">
    <source>
        <dbReference type="ARBA" id="ARBA00022991"/>
    </source>
</evidence>
<reference evidence="7" key="1">
    <citation type="submission" date="2023-06" db="EMBL/GenBank/DDBJ databases">
        <title>Survivors Of The Sea: Transcriptome response of Skeletonema marinoi to long-term dormancy.</title>
        <authorList>
            <person name="Pinder M.I.M."/>
            <person name="Kourtchenko O."/>
            <person name="Robertson E.K."/>
            <person name="Larsson T."/>
            <person name="Maumus F."/>
            <person name="Osuna-Cruz C.M."/>
            <person name="Vancaester E."/>
            <person name="Stenow R."/>
            <person name="Vandepoele K."/>
            <person name="Ploug H."/>
            <person name="Bruchert V."/>
            <person name="Godhe A."/>
            <person name="Topel M."/>
        </authorList>
    </citation>
    <scope>NUCLEOTIDE SEQUENCE</scope>
    <source>
        <strain evidence="7">R05AC</strain>
    </source>
</reference>
<accession>A0AAD8Y7R9</accession>
<protein>
    <submittedName>
        <fullName evidence="7">TWIN LOV 1-like protein</fullName>
    </submittedName>
</protein>
<dbReference type="CDD" id="cd00130">
    <property type="entry name" value="PAS"/>
    <property type="match status" value="1"/>
</dbReference>
<evidence type="ECO:0000313" key="7">
    <source>
        <dbReference type="EMBL" id="KAK1740554.1"/>
    </source>
</evidence>
<comment type="caution">
    <text evidence="7">The sequence shown here is derived from an EMBL/GenBank/DDBJ whole genome shotgun (WGS) entry which is preliminary data.</text>
</comment>
<dbReference type="Pfam" id="PF13426">
    <property type="entry name" value="PAS_9"/>
    <property type="match status" value="1"/>
</dbReference>
<evidence type="ECO:0000256" key="1">
    <source>
        <dbReference type="ARBA" id="ARBA00022630"/>
    </source>
</evidence>